<organism evidence="2 3">
    <name type="scientific">Streptomyces anatolicus</name>
    <dbReference type="NCBI Taxonomy" id="2675858"/>
    <lineage>
        <taxon>Bacteria</taxon>
        <taxon>Bacillati</taxon>
        <taxon>Actinomycetota</taxon>
        <taxon>Actinomycetes</taxon>
        <taxon>Kitasatosporales</taxon>
        <taxon>Streptomycetaceae</taxon>
        <taxon>Streptomyces</taxon>
    </lineage>
</organism>
<evidence type="ECO:0000313" key="3">
    <source>
        <dbReference type="Proteomes" id="UP001197114"/>
    </source>
</evidence>
<comment type="caution">
    <text evidence="2">The sequence shown here is derived from an EMBL/GenBank/DDBJ whole genome shotgun (WGS) entry which is preliminary data.</text>
</comment>
<evidence type="ECO:0008006" key="4">
    <source>
        <dbReference type="Google" id="ProtNLM"/>
    </source>
</evidence>
<feature type="transmembrane region" description="Helical" evidence="1">
    <location>
        <begin position="98"/>
        <end position="116"/>
    </location>
</feature>
<keyword evidence="3" id="KW-1185">Reference proteome</keyword>
<protein>
    <recommendedName>
        <fullName evidence="4">Serine/threonine protein kinase</fullName>
    </recommendedName>
</protein>
<evidence type="ECO:0000256" key="1">
    <source>
        <dbReference type="SAM" id="Phobius"/>
    </source>
</evidence>
<accession>A0ABS6YKV3</accession>
<name>A0ABS6YKV3_9ACTN</name>
<dbReference type="Proteomes" id="UP001197114">
    <property type="component" value="Unassembled WGS sequence"/>
</dbReference>
<keyword evidence="1" id="KW-0812">Transmembrane</keyword>
<proteinExistence type="predicted"/>
<dbReference type="RefSeq" id="WP_219688483.1">
    <property type="nucleotide sequence ID" value="NZ_WMBF01000080.1"/>
</dbReference>
<gene>
    <name evidence="2" type="ORF">GKQ77_10710</name>
</gene>
<sequence>MTRPTLLRRAAAATIGVDRRPSHARALPLARGLTLTRRAAAATIGVRAHRLPADARAEVPAQRAAAESAGGSPLSALSPLVTLGAPERPPARERSRRGLVLATAAAVVAVAFGAYVHHEGSRVEEQPPAHGPTGVLPEKYLGTWKSSLENSDGSHARTMVIRQGYVDDKVMTLTAVGPRKGGPKYRCVFEARLDSVTSGAVRLGSSAVVSGKPRSACVPGKSSTLTLVGEDKLRRADRDGAGKLTYDRSQ</sequence>
<reference evidence="2 3" key="1">
    <citation type="submission" date="2019-11" db="EMBL/GenBank/DDBJ databases">
        <authorList>
            <person name="Ay H."/>
        </authorList>
    </citation>
    <scope>NUCLEOTIDE SEQUENCE [LARGE SCALE GENOMIC DNA]</scope>
    <source>
        <strain evidence="2 3">BG9H</strain>
    </source>
</reference>
<dbReference type="EMBL" id="WMBF01000080">
    <property type="protein sequence ID" value="MBW5422033.1"/>
    <property type="molecule type" value="Genomic_DNA"/>
</dbReference>
<keyword evidence="1" id="KW-0472">Membrane</keyword>
<evidence type="ECO:0000313" key="2">
    <source>
        <dbReference type="EMBL" id="MBW5422033.1"/>
    </source>
</evidence>
<keyword evidence="1" id="KW-1133">Transmembrane helix</keyword>